<dbReference type="InterPro" id="IPR000700">
    <property type="entry name" value="PAS-assoc_C"/>
</dbReference>
<dbReference type="SUPFAM" id="SSF55785">
    <property type="entry name" value="PYP-like sensor domain (PAS domain)"/>
    <property type="match status" value="1"/>
</dbReference>
<dbReference type="InterPro" id="IPR052155">
    <property type="entry name" value="Biofilm_reg_signaling"/>
</dbReference>
<dbReference type="Pfam" id="PF00563">
    <property type="entry name" value="EAL"/>
    <property type="match status" value="1"/>
</dbReference>
<feature type="modified residue" description="4-aspartylphosphate" evidence="1">
    <location>
        <position position="57"/>
    </location>
</feature>
<evidence type="ECO:0000259" key="2">
    <source>
        <dbReference type="PROSITE" id="PS50110"/>
    </source>
</evidence>
<dbReference type="CDD" id="cd01949">
    <property type="entry name" value="GGDEF"/>
    <property type="match status" value="1"/>
</dbReference>
<keyword evidence="1" id="KW-0597">Phosphoprotein</keyword>
<feature type="domain" description="PAC" evidence="3">
    <location>
        <begin position="212"/>
        <end position="263"/>
    </location>
</feature>
<dbReference type="InterPro" id="IPR035965">
    <property type="entry name" value="PAS-like_dom_sf"/>
</dbReference>
<evidence type="ECO:0000259" key="3">
    <source>
        <dbReference type="PROSITE" id="PS50113"/>
    </source>
</evidence>
<dbReference type="Gene3D" id="3.30.70.270">
    <property type="match status" value="1"/>
</dbReference>
<feature type="domain" description="EAL" evidence="4">
    <location>
        <begin position="438"/>
        <end position="694"/>
    </location>
</feature>
<dbReference type="NCBIfam" id="TIGR00254">
    <property type="entry name" value="GGDEF"/>
    <property type="match status" value="1"/>
</dbReference>
<dbReference type="SUPFAM" id="SSF55073">
    <property type="entry name" value="Nucleotide cyclase"/>
    <property type="match status" value="1"/>
</dbReference>
<evidence type="ECO:0000313" key="7">
    <source>
        <dbReference type="Proteomes" id="UP000010474"/>
    </source>
</evidence>
<dbReference type="HOGENOM" id="CLU_000445_70_50_3"/>
<dbReference type="Pfam" id="PF00990">
    <property type="entry name" value="GGDEF"/>
    <property type="match status" value="1"/>
</dbReference>
<dbReference type="InterPro" id="IPR043128">
    <property type="entry name" value="Rev_trsase/Diguanyl_cyclase"/>
</dbReference>
<evidence type="ECO:0000259" key="5">
    <source>
        <dbReference type="PROSITE" id="PS50887"/>
    </source>
</evidence>
<dbReference type="SUPFAM" id="SSF52172">
    <property type="entry name" value="CheY-like"/>
    <property type="match status" value="1"/>
</dbReference>
<evidence type="ECO:0000259" key="4">
    <source>
        <dbReference type="PROSITE" id="PS50883"/>
    </source>
</evidence>
<accession>K9ZPZ0</accession>
<evidence type="ECO:0000313" key="6">
    <source>
        <dbReference type="EMBL" id="AFZ60622.1"/>
    </source>
</evidence>
<dbReference type="PROSITE" id="PS50883">
    <property type="entry name" value="EAL"/>
    <property type="match status" value="1"/>
</dbReference>
<dbReference type="Pfam" id="PF08447">
    <property type="entry name" value="PAS_3"/>
    <property type="match status" value="1"/>
</dbReference>
<dbReference type="InterPro" id="IPR000014">
    <property type="entry name" value="PAS"/>
</dbReference>
<dbReference type="CDD" id="cd00156">
    <property type="entry name" value="REC"/>
    <property type="match status" value="1"/>
</dbReference>
<dbReference type="Gene3D" id="3.20.20.450">
    <property type="entry name" value="EAL domain"/>
    <property type="match status" value="1"/>
</dbReference>
<dbReference type="InterPro" id="IPR000160">
    <property type="entry name" value="GGDEF_dom"/>
</dbReference>
<dbReference type="Gene3D" id="3.30.450.20">
    <property type="entry name" value="PAS domain"/>
    <property type="match status" value="1"/>
</dbReference>
<dbReference type="CDD" id="cd01948">
    <property type="entry name" value="EAL"/>
    <property type="match status" value="1"/>
</dbReference>
<dbReference type="InterPro" id="IPR035919">
    <property type="entry name" value="EAL_sf"/>
</dbReference>
<dbReference type="InterPro" id="IPR011006">
    <property type="entry name" value="CheY-like_superfamily"/>
</dbReference>
<evidence type="ECO:0000256" key="1">
    <source>
        <dbReference type="PROSITE-ProRule" id="PRU00169"/>
    </source>
</evidence>
<dbReference type="GO" id="GO:0000160">
    <property type="term" value="P:phosphorelay signal transduction system"/>
    <property type="evidence" value="ECO:0007669"/>
    <property type="project" value="InterPro"/>
</dbReference>
<dbReference type="InterPro" id="IPR001610">
    <property type="entry name" value="PAC"/>
</dbReference>
<dbReference type="Pfam" id="PF00072">
    <property type="entry name" value="Response_reg"/>
    <property type="match status" value="1"/>
</dbReference>
<dbReference type="KEGG" id="acy:Anacy_5296"/>
<name>K9ZPZ0_ANACC</name>
<dbReference type="InterPro" id="IPR013655">
    <property type="entry name" value="PAS_fold_3"/>
</dbReference>
<dbReference type="PROSITE" id="PS50113">
    <property type="entry name" value="PAC"/>
    <property type="match status" value="1"/>
</dbReference>
<organism evidence="6 7">
    <name type="scientific">Anabaena cylindrica (strain ATCC 27899 / PCC 7122)</name>
    <dbReference type="NCBI Taxonomy" id="272123"/>
    <lineage>
        <taxon>Bacteria</taxon>
        <taxon>Bacillati</taxon>
        <taxon>Cyanobacteriota</taxon>
        <taxon>Cyanophyceae</taxon>
        <taxon>Nostocales</taxon>
        <taxon>Nostocaceae</taxon>
        <taxon>Anabaena</taxon>
    </lineage>
</organism>
<proteinExistence type="predicted"/>
<dbReference type="PATRIC" id="fig|272123.3.peg.5750"/>
<dbReference type="STRING" id="272123.Anacy_5296"/>
<gene>
    <name evidence="6" type="ordered locus">Anacy_5296</name>
</gene>
<dbReference type="PROSITE" id="PS50887">
    <property type="entry name" value="GGDEF"/>
    <property type="match status" value="1"/>
</dbReference>
<dbReference type="CDD" id="cd00130">
    <property type="entry name" value="PAS"/>
    <property type="match status" value="1"/>
</dbReference>
<dbReference type="Gene3D" id="3.40.50.2300">
    <property type="match status" value="1"/>
</dbReference>
<dbReference type="InterPro" id="IPR001633">
    <property type="entry name" value="EAL_dom"/>
</dbReference>
<keyword evidence="7" id="KW-1185">Reference proteome</keyword>
<dbReference type="eggNOG" id="COG2204">
    <property type="taxonomic scope" value="Bacteria"/>
</dbReference>
<reference evidence="7" key="1">
    <citation type="journal article" date="2013" name="Proc. Natl. Acad. Sci. U.S.A.">
        <title>Improving the coverage of the cyanobacterial phylum using diversity-driven genome sequencing.</title>
        <authorList>
            <person name="Shih P.M."/>
            <person name="Wu D."/>
            <person name="Latifi A."/>
            <person name="Axen S.D."/>
            <person name="Fewer D.P."/>
            <person name="Talla E."/>
            <person name="Calteau A."/>
            <person name="Cai F."/>
            <person name="Tandeau de Marsac N."/>
            <person name="Rippka R."/>
            <person name="Herdman M."/>
            <person name="Sivonen K."/>
            <person name="Coursin T."/>
            <person name="Laurent T."/>
            <person name="Goodwin L."/>
            <person name="Nolan M."/>
            <person name="Davenport K.W."/>
            <person name="Han C.S."/>
            <person name="Rubin E.M."/>
            <person name="Eisen J.A."/>
            <person name="Woyke T."/>
            <person name="Gugger M."/>
            <person name="Kerfeld C.A."/>
        </authorList>
    </citation>
    <scope>NUCLEOTIDE SEQUENCE [LARGE SCALE GENOMIC DNA]</scope>
    <source>
        <strain evidence="7">ATCC 27899 / PCC 7122</strain>
    </source>
</reference>
<dbReference type="PANTHER" id="PTHR44757">
    <property type="entry name" value="DIGUANYLATE CYCLASE DGCP"/>
    <property type="match status" value="1"/>
</dbReference>
<sequence length="699" mass="79929">MSEDLNILIIEDSEVDAMLVLRELRRGGFNPIWERIEVAQELHAALNSRTWDVILSDYRLPGFNAPAALQIVKQSQKDIPFILVSGTIGEVSAVEMMKAGAHDYVMKDNLNRLPEAVRRELRDAQVRAEHKQAHSLLETLASNIPGMIYTFVQHSDGSTAFEYVSLGCLSLLELTPDQVLENISLCFAQIHIDDRAGCYVAAKQSIQTLNQFFYECRLVTPSGQLKWVQASARPELKKNGDTIWHGILLDVSDRKQAQELLIHNALHDPLTNLPNRTLLEERLELAIHRTKRAENYHYAVLFLDLDRFKVINDSLGHLAGDQLLKSIAKKLKTHLREIDLVARLGGDEFVVFLEDIYNLEHAIQITMRILKDFQIPLIINNSEVVISTSIGIVLGTKNYDLAADLLRDADIAMYQAKEKGRNSYKIFDAQMHTQAVNRLTLETEMRKALEREEFIVYYQPIIDIFSSRLIGFEALVRWQHPTRGFILPKEFVPIAEETGLIVPIDQWMFFTACQQLATWKTKFPHRFPLKISINLSVQDIRQDNLIENIDRILKETQLDGESISLEITESMLIENINQTIDLLTKLKLRKNQISIDDFGTGYSSLNYLHRLPADNLKIDRSFVTQMQEGNRNYQVVSTIITLSNQLGLTVVAEGIETLQQLQWLQQLGCEFGQGYLFSKPLAAKEIEICFLNKDHDKFY</sequence>
<dbReference type="SMART" id="SM00267">
    <property type="entry name" value="GGDEF"/>
    <property type="match status" value="1"/>
</dbReference>
<dbReference type="AlphaFoldDB" id="K9ZPZ0"/>
<dbReference type="RefSeq" id="WP_015217235.1">
    <property type="nucleotide sequence ID" value="NC_019771.1"/>
</dbReference>
<dbReference type="InterPro" id="IPR029787">
    <property type="entry name" value="Nucleotide_cyclase"/>
</dbReference>
<dbReference type="SMART" id="SM00086">
    <property type="entry name" value="PAC"/>
    <property type="match status" value="1"/>
</dbReference>
<dbReference type="FunFam" id="3.20.20.450:FF:000001">
    <property type="entry name" value="Cyclic di-GMP phosphodiesterase yahA"/>
    <property type="match status" value="1"/>
</dbReference>
<dbReference type="SMART" id="SM00448">
    <property type="entry name" value="REC"/>
    <property type="match status" value="1"/>
</dbReference>
<dbReference type="SMART" id="SM00052">
    <property type="entry name" value="EAL"/>
    <property type="match status" value="1"/>
</dbReference>
<feature type="domain" description="GGDEF" evidence="5">
    <location>
        <begin position="296"/>
        <end position="429"/>
    </location>
</feature>
<dbReference type="PROSITE" id="PS50110">
    <property type="entry name" value="RESPONSE_REGULATORY"/>
    <property type="match status" value="1"/>
</dbReference>
<dbReference type="EMBL" id="CP003659">
    <property type="protein sequence ID" value="AFZ60622.1"/>
    <property type="molecule type" value="Genomic_DNA"/>
</dbReference>
<dbReference type="Proteomes" id="UP000010474">
    <property type="component" value="Chromosome"/>
</dbReference>
<dbReference type="OrthoDB" id="9787983at2"/>
<dbReference type="FunFam" id="3.30.70.270:FF:000001">
    <property type="entry name" value="Diguanylate cyclase domain protein"/>
    <property type="match status" value="1"/>
</dbReference>
<dbReference type="SUPFAM" id="SSF141868">
    <property type="entry name" value="EAL domain-like"/>
    <property type="match status" value="1"/>
</dbReference>
<dbReference type="eggNOG" id="COG5001">
    <property type="taxonomic scope" value="Bacteria"/>
</dbReference>
<dbReference type="PANTHER" id="PTHR44757:SF2">
    <property type="entry name" value="BIOFILM ARCHITECTURE MAINTENANCE PROTEIN MBAA"/>
    <property type="match status" value="1"/>
</dbReference>
<dbReference type="InterPro" id="IPR001789">
    <property type="entry name" value="Sig_transdc_resp-reg_receiver"/>
</dbReference>
<protein>
    <submittedName>
        <fullName evidence="6">Response regulator receiver modulated diguanylate cyclase/phosphodiesterase</fullName>
    </submittedName>
</protein>
<feature type="domain" description="Response regulatory" evidence="2">
    <location>
        <begin position="6"/>
        <end position="122"/>
    </location>
</feature>